<dbReference type="EMBL" id="MBDO02000101">
    <property type="protein sequence ID" value="RLN63246.1"/>
    <property type="molecule type" value="Genomic_DNA"/>
</dbReference>
<evidence type="ECO:0000256" key="4">
    <source>
        <dbReference type="RuleBase" id="RU003345"/>
    </source>
</evidence>
<dbReference type="InterPro" id="IPR015590">
    <property type="entry name" value="Aldehyde_DH_dom"/>
</dbReference>
<dbReference type="Proteomes" id="UP000284657">
    <property type="component" value="Unassembled WGS sequence"/>
</dbReference>
<accession>A0A3F2RS80</accession>
<evidence type="ECO:0000313" key="7">
    <source>
        <dbReference type="EMBL" id="RLN60916.1"/>
    </source>
</evidence>
<dbReference type="SUPFAM" id="SSF53720">
    <property type="entry name" value="ALDH-like"/>
    <property type="match status" value="1"/>
</dbReference>
<dbReference type="GO" id="GO:0016620">
    <property type="term" value="F:oxidoreductase activity, acting on the aldehyde or oxo group of donors, NAD or NADP as acceptor"/>
    <property type="evidence" value="ECO:0007669"/>
    <property type="project" value="InterPro"/>
</dbReference>
<dbReference type="Gene3D" id="3.40.605.10">
    <property type="entry name" value="Aldehyde Dehydrogenase, Chain A, domain 1"/>
    <property type="match status" value="1"/>
</dbReference>
<feature type="transmembrane region" description="Helical" evidence="5">
    <location>
        <begin position="685"/>
        <end position="705"/>
    </location>
</feature>
<name>A0A3F2RS80_9STRA</name>
<keyword evidence="5" id="KW-0472">Membrane</keyword>
<dbReference type="PROSITE" id="PS00687">
    <property type="entry name" value="ALDEHYDE_DEHYDR_GLU"/>
    <property type="match status" value="1"/>
</dbReference>
<dbReference type="InterPro" id="IPR016163">
    <property type="entry name" value="Ald_DH_C"/>
</dbReference>
<evidence type="ECO:0000259" key="6">
    <source>
        <dbReference type="Pfam" id="PF00171"/>
    </source>
</evidence>
<dbReference type="PANTHER" id="PTHR11699">
    <property type="entry name" value="ALDEHYDE DEHYDROGENASE-RELATED"/>
    <property type="match status" value="1"/>
</dbReference>
<gene>
    <name evidence="7" type="ORF">BBJ29_008676</name>
    <name evidence="8" type="ORF">BBP00_00004293</name>
</gene>
<evidence type="ECO:0000313" key="8">
    <source>
        <dbReference type="EMBL" id="RLN63246.1"/>
    </source>
</evidence>
<dbReference type="AlphaFoldDB" id="A0A3F2RS80"/>
<dbReference type="InterPro" id="IPR029510">
    <property type="entry name" value="Ald_DH_CS_GLU"/>
</dbReference>
<evidence type="ECO:0000313" key="9">
    <source>
        <dbReference type="Proteomes" id="UP000277300"/>
    </source>
</evidence>
<keyword evidence="5" id="KW-1133">Transmembrane helix</keyword>
<feature type="transmembrane region" description="Helical" evidence="5">
    <location>
        <begin position="602"/>
        <end position="621"/>
    </location>
</feature>
<evidence type="ECO:0000256" key="3">
    <source>
        <dbReference type="PROSITE-ProRule" id="PRU10007"/>
    </source>
</evidence>
<evidence type="ECO:0000256" key="5">
    <source>
        <dbReference type="SAM" id="Phobius"/>
    </source>
</evidence>
<dbReference type="EMBL" id="MBAD02000937">
    <property type="protein sequence ID" value="RLN60916.1"/>
    <property type="molecule type" value="Genomic_DNA"/>
</dbReference>
<evidence type="ECO:0000256" key="1">
    <source>
        <dbReference type="ARBA" id="ARBA00009986"/>
    </source>
</evidence>
<dbReference type="Pfam" id="PF00171">
    <property type="entry name" value="Aldedh"/>
    <property type="match status" value="1"/>
</dbReference>
<dbReference type="FunFam" id="3.40.605.10:FF:000050">
    <property type="entry name" value="Aldehyde dehydrogenase, mitochondrial"/>
    <property type="match status" value="1"/>
</dbReference>
<dbReference type="InterPro" id="IPR016161">
    <property type="entry name" value="Ald_DH/histidinol_DH"/>
</dbReference>
<dbReference type="FunFam" id="3.40.309.10:FF:000001">
    <property type="entry name" value="Mitochondrial aldehyde dehydrogenase 2"/>
    <property type="match status" value="1"/>
</dbReference>
<dbReference type="InterPro" id="IPR016162">
    <property type="entry name" value="Ald_DH_N"/>
</dbReference>
<evidence type="ECO:0000313" key="10">
    <source>
        <dbReference type="Proteomes" id="UP000284657"/>
    </source>
</evidence>
<keyword evidence="2 4" id="KW-0560">Oxidoreductase</keyword>
<feature type="transmembrane region" description="Helical" evidence="5">
    <location>
        <begin position="563"/>
        <end position="582"/>
    </location>
</feature>
<protein>
    <recommendedName>
        <fullName evidence="6">Aldehyde dehydrogenase domain-containing protein</fullName>
    </recommendedName>
</protein>
<feature type="transmembrane region" description="Helical" evidence="5">
    <location>
        <begin position="633"/>
        <end position="653"/>
    </location>
</feature>
<evidence type="ECO:0000256" key="2">
    <source>
        <dbReference type="ARBA" id="ARBA00023002"/>
    </source>
</evidence>
<dbReference type="Gene3D" id="3.40.309.10">
    <property type="entry name" value="Aldehyde Dehydrogenase, Chain A, domain 2"/>
    <property type="match status" value="1"/>
</dbReference>
<comment type="similarity">
    <text evidence="1 4">Belongs to the aldehyde dehydrogenase family.</text>
</comment>
<comment type="caution">
    <text evidence="8">The sequence shown here is derived from an EMBL/GenBank/DDBJ whole genome shotgun (WGS) entry which is preliminary data.</text>
</comment>
<dbReference type="Proteomes" id="UP000277300">
    <property type="component" value="Unassembled WGS sequence"/>
</dbReference>
<proteinExistence type="inferred from homology"/>
<dbReference type="OrthoDB" id="310895at2759"/>
<organism evidence="8 9">
    <name type="scientific">Phytophthora kernoviae</name>
    <dbReference type="NCBI Taxonomy" id="325452"/>
    <lineage>
        <taxon>Eukaryota</taxon>
        <taxon>Sar</taxon>
        <taxon>Stramenopiles</taxon>
        <taxon>Oomycota</taxon>
        <taxon>Peronosporomycetes</taxon>
        <taxon>Peronosporales</taxon>
        <taxon>Peronosporaceae</taxon>
        <taxon>Phytophthora</taxon>
    </lineage>
</organism>
<sequence>MPPSNSSTISPAQVPVKQTNLFINNKFVPSSTGSTFDTFNPATEEKIASVAQATSADVDAAVAAARAAFEGPWRTMDATQRGRLLYILADLIEKNADELAQLEALDAGKPSFLTKVLDVQACVNVLRYYAGWADKIHGSTVPVPGLYLCYTKQEPVGVCGQIIPWNFPLIMLSWKLGPALTTGNTVVLKPAEQTSLTALRVAELIVEAGFPEGVVNIVTGGGGVGAHLAQHPNVDKIAFTGSTATGLTIMRTSHVDNLKRISLELGGKSANIILDDADMDLAIRQSQMGLFLNAGQVCISGSRVYVQEGIYDEFVRRSAEAAQAMKIGDPFDLTTQHGPQIDGTQFKKVMGYIEAGQKDGARLVCGGKQWGSKGYFIEPTVFADVTEDMSIAREEIFGPVMSIIKFKSIDEVIKRANNSEFGLGAGVVTSSVDNALKISNGIRAGTVYVNCYSVIEPNTPFGGFKNSGLGREQGELGLRSYLENKTVIIKRPDDSMPAYLVLFFMSPRKAAAESRRAQVAEAAVLALAGGWITRLVQQEEEEQQLEDAASMEAEQKLLQATTMSHVLLILHILGFSAVFWSLSKAQTLSKALRTCSRLERDAGLVVGCLLPPLVLLSRLVVGIYQDGEFSNFTFFYAWTSISIGVSVVFKVAVVGSVTSFSVNVLVDAVLLPIAFALLSPVEAEWRFVLATGGRCIVAAVLAAGFKFLPRSFTVGEALLVAQGVGLCAFDVVLSTLSRLSEYDLIDLPPSMLHPWLLFSVDREDYILALQVGMLGSLLVA</sequence>
<keyword evidence="5" id="KW-0812">Transmembrane</keyword>
<reference evidence="9 10" key="1">
    <citation type="submission" date="2018-07" db="EMBL/GenBank/DDBJ databases">
        <title>Genome sequencing of oomycete isolates from Chile give support for New Zealand origin for Phytophthora kernoviae and make available the first Nothophytophthora sp. genome.</title>
        <authorList>
            <person name="Studholme D.J."/>
            <person name="Sanfuentes E."/>
            <person name="Panda P."/>
            <person name="Hill R."/>
            <person name="Sambles C."/>
            <person name="Grant M."/>
            <person name="Williams N.M."/>
            <person name="Mcdougal R.L."/>
        </authorList>
    </citation>
    <scope>NUCLEOTIDE SEQUENCE [LARGE SCALE GENOMIC DNA]</scope>
    <source>
        <strain evidence="8">Chile6</strain>
        <strain evidence="7">Chile7</strain>
    </source>
</reference>
<feature type="domain" description="Aldehyde dehydrogenase" evidence="6">
    <location>
        <begin position="28"/>
        <end position="487"/>
    </location>
</feature>
<feature type="transmembrane region" description="Helical" evidence="5">
    <location>
        <begin position="660"/>
        <end position="679"/>
    </location>
</feature>
<feature type="active site" evidence="3">
    <location>
        <position position="264"/>
    </location>
</feature>